<sequence length="155" mass="17268">MVAPPASPGLTQALHRSLACVSRIPTFVDVGNRRLRVGAAGERYALLHLEARGLQILDRNFRTRVGELDLVAADEHTIVFCEVRTLVFPATVERALESIDRRKLQHLRAAAARWLAGRRGECGLAGRKDLRFDAVAVIVDADFRLRELRHLEGVL</sequence>
<keyword evidence="3" id="KW-0378">Hydrolase</keyword>
<dbReference type="GO" id="GO:0004519">
    <property type="term" value="F:endonuclease activity"/>
    <property type="evidence" value="ECO:0007669"/>
    <property type="project" value="UniProtKB-KW"/>
</dbReference>
<dbReference type="Proteomes" id="UP000222056">
    <property type="component" value="Unassembled WGS sequence"/>
</dbReference>
<proteinExistence type="inferred from homology"/>
<keyword evidence="3" id="KW-0255">Endonuclease</keyword>
<dbReference type="HAMAP" id="MF_00048">
    <property type="entry name" value="UPF0102"/>
    <property type="match status" value="1"/>
</dbReference>
<dbReference type="STRING" id="29539.SAMN02745716_1847"/>
<evidence type="ECO:0000313" key="3">
    <source>
        <dbReference type="EMBL" id="SEH15117.1"/>
    </source>
</evidence>
<dbReference type="InterPro" id="IPR003509">
    <property type="entry name" value="UPF0102_YraN-like"/>
</dbReference>
<reference evidence="4" key="1">
    <citation type="submission" date="2016-10" db="EMBL/GenBank/DDBJ databases">
        <authorList>
            <person name="Varghese N."/>
            <person name="Submissions S."/>
        </authorList>
    </citation>
    <scope>NUCLEOTIDE SEQUENCE [LARGE SCALE GENOMIC DNA]</scope>
    <source>
        <strain evidence="4">ATCC 35263</strain>
    </source>
</reference>
<dbReference type="PANTHER" id="PTHR34039:SF1">
    <property type="entry name" value="UPF0102 PROTEIN YRAN"/>
    <property type="match status" value="1"/>
</dbReference>
<dbReference type="InterPro" id="IPR011856">
    <property type="entry name" value="tRNA_endonuc-like_dom_sf"/>
</dbReference>
<name>A0A1H6FWF8_THEAL</name>
<organism evidence="3 4">
    <name type="scientific">Thermoleophilum album</name>
    <dbReference type="NCBI Taxonomy" id="29539"/>
    <lineage>
        <taxon>Bacteria</taxon>
        <taxon>Bacillati</taxon>
        <taxon>Actinomycetota</taxon>
        <taxon>Thermoleophilia</taxon>
        <taxon>Thermoleophilales</taxon>
        <taxon>Thermoleophilaceae</taxon>
        <taxon>Thermoleophilum</taxon>
    </lineage>
</organism>
<keyword evidence="4" id="KW-1185">Reference proteome</keyword>
<gene>
    <name evidence="3" type="ORF">SAMN02745716_1847</name>
</gene>
<dbReference type="AlphaFoldDB" id="A0A1H6FWF8"/>
<accession>A0A1H6FWF8</accession>
<protein>
    <recommendedName>
        <fullName evidence="2">UPF0102 protein SAMN02745716_1847</fullName>
    </recommendedName>
</protein>
<dbReference type="InterPro" id="IPR011335">
    <property type="entry name" value="Restrct_endonuc-II-like"/>
</dbReference>
<evidence type="ECO:0000256" key="2">
    <source>
        <dbReference type="HAMAP-Rule" id="MF_00048"/>
    </source>
</evidence>
<dbReference type="PANTHER" id="PTHR34039">
    <property type="entry name" value="UPF0102 PROTEIN YRAN"/>
    <property type="match status" value="1"/>
</dbReference>
<dbReference type="Pfam" id="PF02021">
    <property type="entry name" value="UPF0102"/>
    <property type="match status" value="1"/>
</dbReference>
<dbReference type="SUPFAM" id="SSF52980">
    <property type="entry name" value="Restriction endonuclease-like"/>
    <property type="match status" value="1"/>
</dbReference>
<evidence type="ECO:0000256" key="1">
    <source>
        <dbReference type="ARBA" id="ARBA00006738"/>
    </source>
</evidence>
<evidence type="ECO:0000313" key="4">
    <source>
        <dbReference type="Proteomes" id="UP000222056"/>
    </source>
</evidence>
<dbReference type="EMBL" id="FNWJ01000002">
    <property type="protein sequence ID" value="SEH15117.1"/>
    <property type="molecule type" value="Genomic_DNA"/>
</dbReference>
<comment type="similarity">
    <text evidence="1 2">Belongs to the UPF0102 family.</text>
</comment>
<dbReference type="GO" id="GO:0003676">
    <property type="term" value="F:nucleic acid binding"/>
    <property type="evidence" value="ECO:0007669"/>
    <property type="project" value="InterPro"/>
</dbReference>
<dbReference type="Gene3D" id="3.40.1350.10">
    <property type="match status" value="1"/>
</dbReference>
<keyword evidence="3" id="KW-0540">Nuclease</keyword>